<dbReference type="Gene3D" id="3.40.50.10140">
    <property type="entry name" value="Toll/interleukin-1 receptor homology (TIR) domain"/>
    <property type="match status" value="1"/>
</dbReference>
<dbReference type="CDD" id="cd02042">
    <property type="entry name" value="ParAB_family"/>
    <property type="match status" value="1"/>
</dbReference>
<dbReference type="eggNOG" id="COG1192">
    <property type="taxonomic scope" value="Bacteria"/>
</dbReference>
<dbReference type="GO" id="GO:0007165">
    <property type="term" value="P:signal transduction"/>
    <property type="evidence" value="ECO:0007669"/>
    <property type="project" value="InterPro"/>
</dbReference>
<dbReference type="SUPFAM" id="SSF52200">
    <property type="entry name" value="Toll/Interleukin receptor TIR domain"/>
    <property type="match status" value="1"/>
</dbReference>
<dbReference type="PROSITE" id="PS50104">
    <property type="entry name" value="TIR"/>
    <property type="match status" value="1"/>
</dbReference>
<organism evidence="2 3">
    <name type="scientific">Hirschia baltica (strain ATCC 49814 / DSM 5838 / IFAM 1418)</name>
    <dbReference type="NCBI Taxonomy" id="582402"/>
    <lineage>
        <taxon>Bacteria</taxon>
        <taxon>Pseudomonadati</taxon>
        <taxon>Pseudomonadota</taxon>
        <taxon>Alphaproteobacteria</taxon>
        <taxon>Hyphomonadales</taxon>
        <taxon>Hyphomonadaceae</taxon>
        <taxon>Hirschia</taxon>
    </lineage>
</organism>
<evidence type="ECO:0000259" key="1">
    <source>
        <dbReference type="PROSITE" id="PS50104"/>
    </source>
</evidence>
<dbReference type="Pfam" id="PF13614">
    <property type="entry name" value="AAA_31"/>
    <property type="match status" value="1"/>
</dbReference>
<dbReference type="InterPro" id="IPR035897">
    <property type="entry name" value="Toll_tir_struct_dom_sf"/>
</dbReference>
<dbReference type="HOGENOM" id="CLU_592855_0_0_5"/>
<sequence>MRVLEFLEFRFWGRRLIFLSYSSENQKQADRVSQFMSEHGFENWQDDQKLKPGDEFEDIIIRKVQTSRCLVLLLTRASLKSEWVKKEVETAIASNIPIIPISNVPAVELRDEIDESSAWASKLVQSIQFISYHVQLTQNILNKLLEALEWRLSEDALASIFSFVNFKGGIGKTSLCASAACCFASKHNKRVLLIDLDPQENLSDLLLTRHALAVASAEGHTALSLFEPKRVCKKVGREYDFKFLMAFAHDVETNWSSLAMKISDSASNGSLSIIPADYRMMKFAKASVTAQEVYLYNFSKSVRALSRYYDAIFIDSGPSASLLTHCALKFADNIISPVRADYNAVRGLYSMQQAALNVFDCDIDGKTYPVFNFYRLNNVTERDFANDFSKSADKISSLVSFVKNKVLETRIPLTQGMIGVEKYLNAALNSELKDISFGAANESMHALSDELLLISDAGTKK</sequence>
<name>C6XI41_HIRBI</name>
<reference evidence="3" key="1">
    <citation type="journal article" date="2011" name="J. Bacteriol.">
        <title>Genome sequences of eight morphologically diverse alphaproteobacteria.</title>
        <authorList>
            <consortium name="US DOE Joint Genome Institute"/>
            <person name="Brown P.J."/>
            <person name="Kysela D.T."/>
            <person name="Buechlein A."/>
            <person name="Hemmerich C."/>
            <person name="Brun Y.V."/>
        </authorList>
    </citation>
    <scope>NUCLEOTIDE SEQUENCE [LARGE SCALE GENOMIC DNA]</scope>
    <source>
        <strain evidence="3">ATCC 49814 / DSM 5838 / IFAM 1418</strain>
    </source>
</reference>
<dbReference type="Proteomes" id="UP000002745">
    <property type="component" value="Chromosome"/>
</dbReference>
<dbReference type="KEGG" id="hba:Hbal_1175"/>
<protein>
    <recommendedName>
        <fullName evidence="1">TIR domain-containing protein</fullName>
    </recommendedName>
</protein>
<dbReference type="InterPro" id="IPR027417">
    <property type="entry name" value="P-loop_NTPase"/>
</dbReference>
<dbReference type="AlphaFoldDB" id="C6XI41"/>
<evidence type="ECO:0000313" key="3">
    <source>
        <dbReference type="Proteomes" id="UP000002745"/>
    </source>
</evidence>
<dbReference type="PANTHER" id="PTHR13696">
    <property type="entry name" value="P-LOOP CONTAINING NUCLEOSIDE TRIPHOSPHATE HYDROLASE"/>
    <property type="match status" value="1"/>
</dbReference>
<dbReference type="STRING" id="582402.Hbal_1175"/>
<dbReference type="EMBL" id="CP001678">
    <property type="protein sequence ID" value="ACT58867.1"/>
    <property type="molecule type" value="Genomic_DNA"/>
</dbReference>
<dbReference type="Gene3D" id="3.40.50.300">
    <property type="entry name" value="P-loop containing nucleotide triphosphate hydrolases"/>
    <property type="match status" value="1"/>
</dbReference>
<dbReference type="InterPro" id="IPR050678">
    <property type="entry name" value="DNA_Partitioning_ATPase"/>
</dbReference>
<keyword evidence="3" id="KW-1185">Reference proteome</keyword>
<dbReference type="SUPFAM" id="SSF52540">
    <property type="entry name" value="P-loop containing nucleoside triphosphate hydrolases"/>
    <property type="match status" value="1"/>
</dbReference>
<gene>
    <name evidence="2" type="ordered locus">Hbal_1175</name>
</gene>
<evidence type="ECO:0000313" key="2">
    <source>
        <dbReference type="EMBL" id="ACT58867.1"/>
    </source>
</evidence>
<feature type="domain" description="TIR" evidence="1">
    <location>
        <begin position="13"/>
        <end position="134"/>
    </location>
</feature>
<proteinExistence type="predicted"/>
<accession>C6XI41</accession>
<dbReference type="InterPro" id="IPR000157">
    <property type="entry name" value="TIR_dom"/>
</dbReference>
<dbReference type="InterPro" id="IPR025669">
    <property type="entry name" value="AAA_dom"/>
</dbReference>
<dbReference type="PANTHER" id="PTHR13696:SF99">
    <property type="entry name" value="COBYRINIC ACID AC-DIAMIDE SYNTHASE"/>
    <property type="match status" value="1"/>
</dbReference>
<dbReference type="Pfam" id="PF13676">
    <property type="entry name" value="TIR_2"/>
    <property type="match status" value="1"/>
</dbReference>